<feature type="active site" description="Charge relay system" evidence="8">
    <location>
        <position position="334"/>
    </location>
</feature>
<dbReference type="InterPro" id="IPR050819">
    <property type="entry name" value="Tripeptidyl-peptidase_I"/>
</dbReference>
<proteinExistence type="predicted"/>
<feature type="binding site" evidence="8">
    <location>
        <position position="655"/>
    </location>
    <ligand>
        <name>Ca(2+)</name>
        <dbReference type="ChEBI" id="CHEBI:29108"/>
    </ligand>
</feature>
<gene>
    <name evidence="12" type="ORF">JX265_012179</name>
</gene>
<dbReference type="PROSITE" id="PS51695">
    <property type="entry name" value="SEDOLISIN"/>
    <property type="match status" value="1"/>
</dbReference>
<dbReference type="CDD" id="cd04056">
    <property type="entry name" value="Peptidases_S53"/>
    <property type="match status" value="1"/>
</dbReference>
<dbReference type="InterPro" id="IPR015366">
    <property type="entry name" value="S53_propep"/>
</dbReference>
<evidence type="ECO:0000256" key="7">
    <source>
        <dbReference type="ARBA" id="ARBA00023145"/>
    </source>
</evidence>
<feature type="active site" description="Charge relay system" evidence="8">
    <location>
        <position position="613"/>
    </location>
</feature>
<evidence type="ECO:0000313" key="12">
    <source>
        <dbReference type="EMBL" id="KAI1855734.1"/>
    </source>
</evidence>
<dbReference type="SUPFAM" id="SSF52743">
    <property type="entry name" value="Subtilisin-like"/>
    <property type="match status" value="1"/>
</dbReference>
<dbReference type="SMART" id="SM00944">
    <property type="entry name" value="Pro-kuma_activ"/>
    <property type="match status" value="1"/>
</dbReference>
<evidence type="ECO:0000256" key="6">
    <source>
        <dbReference type="ARBA" id="ARBA00022837"/>
    </source>
</evidence>
<reference evidence="12" key="1">
    <citation type="submission" date="2021-03" db="EMBL/GenBank/DDBJ databases">
        <title>Revisited historic fungal species revealed as producer of novel bioactive compounds through whole genome sequencing and comparative genomics.</title>
        <authorList>
            <person name="Vignolle G.A."/>
            <person name="Hochenegger N."/>
            <person name="Mach R.L."/>
            <person name="Mach-Aigner A.R."/>
            <person name="Javad Rahimi M."/>
            <person name="Salim K.A."/>
            <person name="Chan C.M."/>
            <person name="Lim L.B.L."/>
            <person name="Cai F."/>
            <person name="Druzhinina I.S."/>
            <person name="U'Ren J.M."/>
            <person name="Derntl C."/>
        </authorList>
    </citation>
    <scope>NUCLEOTIDE SEQUENCE</scope>
    <source>
        <strain evidence="12">TUCIM 5799</strain>
    </source>
</reference>
<dbReference type="Proteomes" id="UP000829685">
    <property type="component" value="Unassembled WGS sequence"/>
</dbReference>
<feature type="binding site" evidence="8">
    <location>
        <position position="654"/>
    </location>
    <ligand>
        <name>Ca(2+)</name>
        <dbReference type="ChEBI" id="CHEBI:29108"/>
    </ligand>
</feature>
<comment type="subcellular location">
    <subcellularLocation>
        <location evidence="1">Secreted</location>
        <location evidence="1">Extracellular space</location>
    </subcellularLocation>
</comment>
<dbReference type="GO" id="GO:0008240">
    <property type="term" value="F:tripeptidyl-peptidase activity"/>
    <property type="evidence" value="ECO:0007669"/>
    <property type="project" value="TreeGrafter"/>
</dbReference>
<dbReference type="GO" id="GO:0005576">
    <property type="term" value="C:extracellular region"/>
    <property type="evidence" value="ECO:0007669"/>
    <property type="project" value="UniProtKB-SubCell"/>
</dbReference>
<evidence type="ECO:0000256" key="4">
    <source>
        <dbReference type="ARBA" id="ARBA00022801"/>
    </source>
</evidence>
<evidence type="ECO:0000256" key="5">
    <source>
        <dbReference type="ARBA" id="ARBA00022825"/>
    </source>
</evidence>
<dbReference type="GO" id="GO:0046872">
    <property type="term" value="F:metal ion binding"/>
    <property type="evidence" value="ECO:0007669"/>
    <property type="project" value="UniProtKB-UniRule"/>
</dbReference>
<evidence type="ECO:0000256" key="9">
    <source>
        <dbReference type="SAM" id="MobiDB-lite"/>
    </source>
</evidence>
<feature type="signal peptide" evidence="10">
    <location>
        <begin position="1"/>
        <end position="19"/>
    </location>
</feature>
<organism evidence="12 13">
    <name type="scientific">Neoarthrinium moseri</name>
    <dbReference type="NCBI Taxonomy" id="1658444"/>
    <lineage>
        <taxon>Eukaryota</taxon>
        <taxon>Fungi</taxon>
        <taxon>Dikarya</taxon>
        <taxon>Ascomycota</taxon>
        <taxon>Pezizomycotina</taxon>
        <taxon>Sordariomycetes</taxon>
        <taxon>Xylariomycetidae</taxon>
        <taxon>Amphisphaeriales</taxon>
        <taxon>Apiosporaceae</taxon>
        <taxon>Neoarthrinium</taxon>
    </lineage>
</organism>
<evidence type="ECO:0000259" key="11">
    <source>
        <dbReference type="PROSITE" id="PS51695"/>
    </source>
</evidence>
<keyword evidence="7" id="KW-0865">Zymogen</keyword>
<dbReference type="PANTHER" id="PTHR14218">
    <property type="entry name" value="PROTEASE S8 TRIPEPTIDYL PEPTIDASE I CLN2"/>
    <property type="match status" value="1"/>
</dbReference>
<evidence type="ECO:0000256" key="1">
    <source>
        <dbReference type="ARBA" id="ARBA00004239"/>
    </source>
</evidence>
<dbReference type="AlphaFoldDB" id="A0A9Q0AGX9"/>
<dbReference type="Pfam" id="PF09286">
    <property type="entry name" value="Pro-kuma_activ"/>
    <property type="match status" value="1"/>
</dbReference>
<accession>A0A9Q0AGX9</accession>
<dbReference type="Gene3D" id="3.40.50.200">
    <property type="entry name" value="Peptidase S8/S53 domain"/>
    <property type="match status" value="1"/>
</dbReference>
<keyword evidence="10" id="KW-0732">Signal</keyword>
<evidence type="ECO:0000256" key="2">
    <source>
        <dbReference type="ARBA" id="ARBA00022670"/>
    </source>
</evidence>
<feature type="binding site" evidence="8">
    <location>
        <position position="673"/>
    </location>
    <ligand>
        <name>Ca(2+)</name>
        <dbReference type="ChEBI" id="CHEBI:29108"/>
    </ligand>
</feature>
<evidence type="ECO:0000256" key="8">
    <source>
        <dbReference type="PROSITE-ProRule" id="PRU01032"/>
    </source>
</evidence>
<keyword evidence="13" id="KW-1185">Reference proteome</keyword>
<feature type="chain" id="PRO_5040387885" description="Peptidase S53 domain-containing protein" evidence="10">
    <location>
        <begin position="20"/>
        <end position="696"/>
    </location>
</feature>
<feature type="region of interest" description="Disordered" evidence="9">
    <location>
        <begin position="209"/>
        <end position="247"/>
    </location>
</feature>
<dbReference type="InterPro" id="IPR030400">
    <property type="entry name" value="Sedolisin_dom"/>
</dbReference>
<dbReference type="PANTHER" id="PTHR14218:SF19">
    <property type="entry name" value="SERINE PROTEASE AORO, PUTATIVE (AFU_ORTHOLOGUE AFUA_6G10250)-RELATED"/>
    <property type="match status" value="1"/>
</dbReference>
<evidence type="ECO:0000256" key="3">
    <source>
        <dbReference type="ARBA" id="ARBA00022723"/>
    </source>
</evidence>
<comment type="caution">
    <text evidence="12">The sequence shown here is derived from an EMBL/GenBank/DDBJ whole genome shotgun (WGS) entry which is preliminary data.</text>
</comment>
<sequence>MKLYSLISLVGLAVLKVSASPLLGHDVENLESSPVRAKRTIPETHIEHERQTLEHARRWGKIERPRSDAVLPMRIGLKQRNLQQGHDLLMDISNPSSANYGKHLTASEVIDLFAPLEDSFDAVKSWLVKSGIPASRISKSLNRQWVQFDAPVGHVEDLIMADYHIYEHSDSGVQNIACEEYHVPKHIQDHIDYITPGIRLMGLGDLQESPKLKRSTNTGSGREGPSRFALPVETVGRTGTKGPANEPYQLNGGCDRYMTPDCIRKLYQIPKGTKAHPENKIGIFQSLGQHYTQQDLDTFFWGFTDDIPNGTHPELRSVNGGIGPVDDVRDAGTEANLDFQMAYGLIWPQDAVLYQVDDEVYQYNQTTNNTPFRGFFNNLWNAIDGSYCTSTAFNETGNCNRTECLDPPYPNPNPDGYQGELMCGVYNRTNVITISYSGGETDLPYSYQQRQCAEIMKLGLQGTTVLIASGDDGVASFQSDPFPNGCVGPNHTVFHPQFLSSCPYILSVGSTYLPQGRSIENGSEVATTRFPSGGGFSNIFERPAWQEKHVSSYLQNANLSFSGYEGGGLNFSSAKAGIGRFNKLGRAYPDVAANGDNFVVATGGQLARIGGTSASCPLFGGILTLINEERLAVGKAPVGFVHQVLYDHPEVFKDITTGTNRGCGTPGFSARTGWDPVSGLGTPIYPKLLELFMSLP</sequence>
<evidence type="ECO:0000313" key="13">
    <source>
        <dbReference type="Proteomes" id="UP000829685"/>
    </source>
</evidence>
<dbReference type="SUPFAM" id="SSF54897">
    <property type="entry name" value="Protease propeptides/inhibitors"/>
    <property type="match status" value="1"/>
</dbReference>
<dbReference type="EMBL" id="JAFIMR010000050">
    <property type="protein sequence ID" value="KAI1855734.1"/>
    <property type="molecule type" value="Genomic_DNA"/>
</dbReference>
<dbReference type="CDD" id="cd11377">
    <property type="entry name" value="Pro-peptidase_S53"/>
    <property type="match status" value="1"/>
</dbReference>
<evidence type="ECO:0000256" key="10">
    <source>
        <dbReference type="SAM" id="SignalP"/>
    </source>
</evidence>
<dbReference type="InterPro" id="IPR036852">
    <property type="entry name" value="Peptidase_S8/S53_dom_sf"/>
</dbReference>
<name>A0A9Q0AGX9_9PEZI</name>
<keyword evidence="3 8" id="KW-0479">Metal-binding</keyword>
<comment type="cofactor">
    <cofactor evidence="8">
        <name>Ca(2+)</name>
        <dbReference type="ChEBI" id="CHEBI:29108"/>
    </cofactor>
    <text evidence="8">Binds 1 Ca(2+) ion per subunit.</text>
</comment>
<keyword evidence="2 8" id="KW-0645">Protease</keyword>
<feature type="binding site" evidence="8">
    <location>
        <position position="675"/>
    </location>
    <ligand>
        <name>Ca(2+)</name>
        <dbReference type="ChEBI" id="CHEBI:29108"/>
    </ligand>
</feature>
<keyword evidence="4 8" id="KW-0378">Hydrolase</keyword>
<keyword evidence="5 8" id="KW-0720">Serine protease</keyword>
<keyword evidence="6 8" id="KW-0106">Calcium</keyword>
<dbReference type="GO" id="GO:0006508">
    <property type="term" value="P:proteolysis"/>
    <property type="evidence" value="ECO:0007669"/>
    <property type="project" value="UniProtKB-KW"/>
</dbReference>
<feature type="domain" description="Peptidase S53" evidence="11">
    <location>
        <begin position="257"/>
        <end position="695"/>
    </location>
</feature>
<dbReference type="GO" id="GO:0004252">
    <property type="term" value="F:serine-type endopeptidase activity"/>
    <property type="evidence" value="ECO:0007669"/>
    <property type="project" value="UniProtKB-UniRule"/>
</dbReference>
<protein>
    <recommendedName>
        <fullName evidence="11">Peptidase S53 domain-containing protein</fullName>
    </recommendedName>
</protein>
<feature type="active site" description="Charge relay system" evidence="8">
    <location>
        <position position="338"/>
    </location>
</feature>